<dbReference type="EMBL" id="FQZY01000018">
    <property type="protein sequence ID" value="SHJ81975.1"/>
    <property type="molecule type" value="Genomic_DNA"/>
</dbReference>
<evidence type="ECO:0000313" key="3">
    <source>
        <dbReference type="Proteomes" id="UP000184301"/>
    </source>
</evidence>
<dbReference type="AlphaFoldDB" id="A0A1M6MET0"/>
<name>A0A1M6MET0_9FIRM</name>
<dbReference type="InterPro" id="IPR038390">
    <property type="entry name" value="Metal_Tscrpt_repr_sf"/>
</dbReference>
<dbReference type="STRING" id="1121950.SAMN02745243_01457"/>
<dbReference type="CDD" id="cd10158">
    <property type="entry name" value="CsoR-like_DUF156_1"/>
    <property type="match status" value="1"/>
</dbReference>
<accession>A0A1M6MET0</accession>
<protein>
    <submittedName>
        <fullName evidence="2">DNA-binding transcriptional regulator, FrmR family</fullName>
    </submittedName>
</protein>
<reference evidence="2 3" key="1">
    <citation type="submission" date="2016-11" db="EMBL/GenBank/DDBJ databases">
        <authorList>
            <person name="Jaros S."/>
            <person name="Januszkiewicz K."/>
            <person name="Wedrychowicz H."/>
        </authorList>
    </citation>
    <scope>NUCLEOTIDE SEQUENCE [LARGE SCALE GENOMIC DNA]</scope>
    <source>
        <strain evidence="2 3">DSM 15480</strain>
    </source>
</reference>
<dbReference type="Proteomes" id="UP000184301">
    <property type="component" value="Unassembled WGS sequence"/>
</dbReference>
<dbReference type="GO" id="GO:0046872">
    <property type="term" value="F:metal ion binding"/>
    <property type="evidence" value="ECO:0007669"/>
    <property type="project" value="InterPro"/>
</dbReference>
<dbReference type="GO" id="GO:0045892">
    <property type="term" value="P:negative regulation of DNA-templated transcription"/>
    <property type="evidence" value="ECO:0007669"/>
    <property type="project" value="UniProtKB-ARBA"/>
</dbReference>
<organism evidence="2 3">
    <name type="scientific">Hespellia stercorisuis DSM 15480</name>
    <dbReference type="NCBI Taxonomy" id="1121950"/>
    <lineage>
        <taxon>Bacteria</taxon>
        <taxon>Bacillati</taxon>
        <taxon>Bacillota</taxon>
        <taxon>Clostridia</taxon>
        <taxon>Lachnospirales</taxon>
        <taxon>Lachnospiraceae</taxon>
        <taxon>Hespellia</taxon>
    </lineage>
</organism>
<dbReference type="Gene3D" id="1.20.58.1000">
    <property type="entry name" value="Metal-sensitive repressor, helix protomer"/>
    <property type="match status" value="1"/>
</dbReference>
<dbReference type="Pfam" id="PF02583">
    <property type="entry name" value="Trns_repr_metal"/>
    <property type="match status" value="1"/>
</dbReference>
<keyword evidence="3" id="KW-1185">Reference proteome</keyword>
<dbReference type="InterPro" id="IPR003735">
    <property type="entry name" value="Metal_Tscrpt_repr"/>
</dbReference>
<proteinExistence type="predicted"/>
<dbReference type="PANTHER" id="PTHR33677">
    <property type="entry name" value="TRANSCRIPTIONAL REPRESSOR FRMR-RELATED"/>
    <property type="match status" value="1"/>
</dbReference>
<sequence>MKEAHTQEGHEQEPQQVPHNHGHNHTHTKEVLDRLARASGHLNKVRRMVEDGEDCSEVLIQLAAVKSALNNTGKVILKDHIEHCIVHAVEDGDQQMIEELNHAIDRYMK</sequence>
<keyword evidence="2" id="KW-0238">DNA-binding</keyword>
<gene>
    <name evidence="2" type="ORF">SAMN02745243_01457</name>
</gene>
<evidence type="ECO:0000313" key="2">
    <source>
        <dbReference type="EMBL" id="SHJ81975.1"/>
    </source>
</evidence>
<dbReference type="GO" id="GO:0003677">
    <property type="term" value="F:DNA binding"/>
    <property type="evidence" value="ECO:0007669"/>
    <property type="project" value="UniProtKB-KW"/>
</dbReference>
<evidence type="ECO:0000256" key="1">
    <source>
        <dbReference type="SAM" id="MobiDB-lite"/>
    </source>
</evidence>
<dbReference type="PANTHER" id="PTHR33677:SF3">
    <property type="entry name" value="COPPER-SENSING TRANSCRIPTIONAL REPRESSOR RICR"/>
    <property type="match status" value="1"/>
</dbReference>
<feature type="region of interest" description="Disordered" evidence="1">
    <location>
        <begin position="1"/>
        <end position="29"/>
    </location>
</feature>
<dbReference type="RefSeq" id="WP_073107630.1">
    <property type="nucleotide sequence ID" value="NZ_FQZY01000018.1"/>
</dbReference>
<feature type="compositionally biased region" description="Basic and acidic residues" evidence="1">
    <location>
        <begin position="1"/>
        <end position="13"/>
    </location>
</feature>